<accession>A0A0C3PLS2</accession>
<dbReference type="Proteomes" id="UP000054217">
    <property type="component" value="Unassembled WGS sequence"/>
</dbReference>
<organism evidence="1 2">
    <name type="scientific">Pisolithus tinctorius Marx 270</name>
    <dbReference type="NCBI Taxonomy" id="870435"/>
    <lineage>
        <taxon>Eukaryota</taxon>
        <taxon>Fungi</taxon>
        <taxon>Dikarya</taxon>
        <taxon>Basidiomycota</taxon>
        <taxon>Agaricomycotina</taxon>
        <taxon>Agaricomycetes</taxon>
        <taxon>Agaricomycetidae</taxon>
        <taxon>Boletales</taxon>
        <taxon>Sclerodermatineae</taxon>
        <taxon>Pisolithaceae</taxon>
        <taxon>Pisolithus</taxon>
    </lineage>
</organism>
<reference evidence="1 2" key="1">
    <citation type="submission" date="2014-04" db="EMBL/GenBank/DDBJ databases">
        <authorList>
            <consortium name="DOE Joint Genome Institute"/>
            <person name="Kuo A."/>
            <person name="Kohler A."/>
            <person name="Costa M.D."/>
            <person name="Nagy L.G."/>
            <person name="Floudas D."/>
            <person name="Copeland A."/>
            <person name="Barry K.W."/>
            <person name="Cichocki N."/>
            <person name="Veneault-Fourrey C."/>
            <person name="LaButti K."/>
            <person name="Lindquist E.A."/>
            <person name="Lipzen A."/>
            <person name="Lundell T."/>
            <person name="Morin E."/>
            <person name="Murat C."/>
            <person name="Sun H."/>
            <person name="Tunlid A."/>
            <person name="Henrissat B."/>
            <person name="Grigoriev I.V."/>
            <person name="Hibbett D.S."/>
            <person name="Martin F."/>
            <person name="Nordberg H.P."/>
            <person name="Cantor M.N."/>
            <person name="Hua S.X."/>
        </authorList>
    </citation>
    <scope>NUCLEOTIDE SEQUENCE [LARGE SCALE GENOMIC DNA]</scope>
    <source>
        <strain evidence="1 2">Marx 270</strain>
    </source>
</reference>
<proteinExistence type="predicted"/>
<evidence type="ECO:0000313" key="1">
    <source>
        <dbReference type="EMBL" id="KIO15250.1"/>
    </source>
</evidence>
<sequence length="66" mass="7407">MIAAHVRSESAYFHNSINVKRKTTDPMRVLVTAHGIESHTRTDDHFRTVVVPLGYASPSACKVITW</sequence>
<dbReference type="AlphaFoldDB" id="A0A0C3PLS2"/>
<gene>
    <name evidence="1" type="ORF">M404DRAFT_991980</name>
</gene>
<protein>
    <submittedName>
        <fullName evidence="1">Uncharacterized protein</fullName>
    </submittedName>
</protein>
<evidence type="ECO:0000313" key="2">
    <source>
        <dbReference type="Proteomes" id="UP000054217"/>
    </source>
</evidence>
<name>A0A0C3PLS2_PISTI</name>
<dbReference type="HOGENOM" id="CLU_2832177_0_0_1"/>
<dbReference type="InParanoid" id="A0A0C3PLS2"/>
<dbReference type="EMBL" id="KN831944">
    <property type="protein sequence ID" value="KIO15250.1"/>
    <property type="molecule type" value="Genomic_DNA"/>
</dbReference>
<keyword evidence="2" id="KW-1185">Reference proteome</keyword>
<reference evidence="2" key="2">
    <citation type="submission" date="2015-01" db="EMBL/GenBank/DDBJ databases">
        <title>Evolutionary Origins and Diversification of the Mycorrhizal Mutualists.</title>
        <authorList>
            <consortium name="DOE Joint Genome Institute"/>
            <consortium name="Mycorrhizal Genomics Consortium"/>
            <person name="Kohler A."/>
            <person name="Kuo A."/>
            <person name="Nagy L.G."/>
            <person name="Floudas D."/>
            <person name="Copeland A."/>
            <person name="Barry K.W."/>
            <person name="Cichocki N."/>
            <person name="Veneault-Fourrey C."/>
            <person name="LaButti K."/>
            <person name="Lindquist E.A."/>
            <person name="Lipzen A."/>
            <person name="Lundell T."/>
            <person name="Morin E."/>
            <person name="Murat C."/>
            <person name="Riley R."/>
            <person name="Ohm R."/>
            <person name="Sun H."/>
            <person name="Tunlid A."/>
            <person name="Henrissat B."/>
            <person name="Grigoriev I.V."/>
            <person name="Hibbett D.S."/>
            <person name="Martin F."/>
        </authorList>
    </citation>
    <scope>NUCLEOTIDE SEQUENCE [LARGE SCALE GENOMIC DNA]</scope>
    <source>
        <strain evidence="2">Marx 270</strain>
    </source>
</reference>